<reference evidence="1" key="1">
    <citation type="submission" date="2024-10" db="EMBL/GenBank/DDBJ databases">
        <title>Aeromonas and Pseudomonas from the Cagarras Archipelago, Rio de Janeiro, Brazil.</title>
        <authorList>
            <person name="Canellas A.L.B."/>
            <person name="Laport M.S."/>
        </authorList>
    </citation>
    <scope>NUCLEOTIDE SEQUENCE</scope>
    <source>
        <strain evidence="1">ACP-7</strain>
    </source>
</reference>
<organism evidence="1 2">
    <name type="scientific">Pseudomonas caricapapayae</name>
    <dbReference type="NCBI Taxonomy" id="46678"/>
    <lineage>
        <taxon>Bacteria</taxon>
        <taxon>Pseudomonadati</taxon>
        <taxon>Pseudomonadota</taxon>
        <taxon>Gammaproteobacteria</taxon>
        <taxon>Pseudomonadales</taxon>
        <taxon>Pseudomonadaceae</taxon>
        <taxon>Pseudomonas</taxon>
    </lineage>
</organism>
<sequence length="156" mass="17226">MQTYTLRPAQPGDGQAVFDVTRHSINALANGLYSPEQLSGWMGERTSAFYERLIEHGQMVVALQQDRIVGFVDAEPGEVTRLFLLREVSGIGLGEHLLQIGIEKARGPGINVIKVESTLNAQGFYQKHGFVTRRRGVFSHGVGGQPIDIVHMELEL</sequence>
<dbReference type="EMBL" id="JBIUGF010000009">
    <property type="protein sequence ID" value="MFJ1337457.1"/>
    <property type="molecule type" value="Genomic_DNA"/>
</dbReference>
<accession>A0ACC7LX31</accession>
<proteinExistence type="predicted"/>
<keyword evidence="1" id="KW-0012">Acyltransferase</keyword>
<gene>
    <name evidence="1" type="ORF">ACIKP7_04865</name>
</gene>
<evidence type="ECO:0000313" key="2">
    <source>
        <dbReference type="Proteomes" id="UP001615411"/>
    </source>
</evidence>
<protein>
    <submittedName>
        <fullName evidence="1">GNAT family N-acetyltransferase</fullName>
        <ecNumber evidence="1">2.3.-.-</ecNumber>
    </submittedName>
</protein>
<dbReference type="EC" id="2.3.-.-" evidence="1"/>
<keyword evidence="2" id="KW-1185">Reference proteome</keyword>
<keyword evidence="1" id="KW-0808">Transferase</keyword>
<comment type="caution">
    <text evidence="1">The sequence shown here is derived from an EMBL/GenBank/DDBJ whole genome shotgun (WGS) entry which is preliminary data.</text>
</comment>
<evidence type="ECO:0000313" key="1">
    <source>
        <dbReference type="EMBL" id="MFJ1337457.1"/>
    </source>
</evidence>
<name>A0ACC7LX31_9PSED</name>
<dbReference type="Proteomes" id="UP001615411">
    <property type="component" value="Unassembled WGS sequence"/>
</dbReference>